<reference evidence="1 2" key="1">
    <citation type="journal article" date="2014" name="Nature">
        <title>The genome of the recently domesticated crop plant sugar beet (Beta vulgaris).</title>
        <authorList>
            <person name="Dohm J.C."/>
            <person name="Minoche A.E."/>
            <person name="Holtgrawe D."/>
            <person name="Capella-Gutierrez S."/>
            <person name="Zakrzewski F."/>
            <person name="Tafer H."/>
            <person name="Rupp O."/>
            <person name="Sorensen T.R."/>
            <person name="Stracke R."/>
            <person name="Reinhardt R."/>
            <person name="Goesmann A."/>
            <person name="Kraft T."/>
            <person name="Schulz B."/>
            <person name="Stadler P.F."/>
            <person name="Schmidt T."/>
            <person name="Gabaldon T."/>
            <person name="Lehrach H."/>
            <person name="Weisshaar B."/>
            <person name="Himmelbauer H."/>
        </authorList>
    </citation>
    <scope>NUCLEOTIDE SEQUENCE [LARGE SCALE GENOMIC DNA]</scope>
    <source>
        <tissue evidence="1">Taproot</tissue>
    </source>
</reference>
<organism evidence="1 2">
    <name type="scientific">Beta vulgaris subsp. vulgaris</name>
    <name type="common">Beet</name>
    <dbReference type="NCBI Taxonomy" id="3555"/>
    <lineage>
        <taxon>Eukaryota</taxon>
        <taxon>Viridiplantae</taxon>
        <taxon>Streptophyta</taxon>
        <taxon>Embryophyta</taxon>
        <taxon>Tracheophyta</taxon>
        <taxon>Spermatophyta</taxon>
        <taxon>Magnoliopsida</taxon>
        <taxon>eudicotyledons</taxon>
        <taxon>Gunneridae</taxon>
        <taxon>Pentapetalae</taxon>
        <taxon>Caryophyllales</taxon>
        <taxon>Chenopodiaceae</taxon>
        <taxon>Betoideae</taxon>
        <taxon>Beta</taxon>
    </lineage>
</organism>
<proteinExistence type="predicted"/>
<dbReference type="AlphaFoldDB" id="A0A0J8B0M9"/>
<sequence>MCKRIWALKTTADAMKSPSDRTRLDEFFLQYMTRKVPNEKKRFEYIYNFVEELKQSTYDIDCDIFYRVLYQELSE</sequence>
<gene>
    <name evidence="1" type="ORF">BVRB_031070</name>
</gene>
<feature type="non-terminal residue" evidence="1">
    <location>
        <position position="75"/>
    </location>
</feature>
<dbReference type="Proteomes" id="UP000035740">
    <property type="component" value="Unassembled WGS sequence"/>
</dbReference>
<evidence type="ECO:0000313" key="1">
    <source>
        <dbReference type="EMBL" id="KMS93478.1"/>
    </source>
</evidence>
<protein>
    <submittedName>
        <fullName evidence="1">Uncharacterized protein</fullName>
    </submittedName>
</protein>
<dbReference type="EMBL" id="KQ102318">
    <property type="protein sequence ID" value="KMS93478.1"/>
    <property type="molecule type" value="Genomic_DNA"/>
</dbReference>
<dbReference type="OrthoDB" id="261426at2759"/>
<evidence type="ECO:0000313" key="2">
    <source>
        <dbReference type="Proteomes" id="UP000035740"/>
    </source>
</evidence>
<name>A0A0J8B0M9_BETVV</name>
<keyword evidence="2" id="KW-1185">Reference proteome</keyword>
<accession>A0A0J8B0M9</accession>
<dbReference type="Gramene" id="KMS93478">
    <property type="protein sequence ID" value="KMS93478"/>
    <property type="gene ID" value="BVRB_031070"/>
</dbReference>